<evidence type="ECO:0000313" key="7">
    <source>
        <dbReference type="Proteomes" id="UP001303046"/>
    </source>
</evidence>
<keyword evidence="3" id="KW-0813">Transport</keyword>
<sequence length="928" mass="103507">MSKVDVAAIAASVQEFYYTNNAERRKELDEDLCQFKSRFPCDDTVAACILLMGSRYPASVQYFGAISLYETIRQRYEECVANVTLMEVLKSFLIENLTSSAHVQLQSITNKLSSALAILSLYCMPDVWPDPVATLTNIWAAQPELLLRVLAEIAAEFSNIKMPLTQRSKLKTELHRTSEDIIRIIFTVMGAEDASPSTRQAAVDCVEQWVKLPGVGLQQWTPVLSVVFGAVAEDSAALTNLLNILAANDELASTDQLVHDLCHYITTLIAQKLLRDLTENVDSDEVVSLVSAICTVAVTAIPTLLRNAKKSGPGLLCDLCSLLASICSCDGLYPVDEMISDLPAPFFTSLREHIGSIASCSKSDNTFSVATAVSAYYADICRTAITKMSFPSDSCFKKYDKVQKEQFCRYRLARSEVSVDAYFMMGRDTLKFLNQELEGAIVKGDARRIECIMFLWENVADYLTEADYSEICHNLELCTRLSVVERGADSDRLANTVLRHLYALSHLIHEHDNAAELEGDVVRMVLPLVQRKGVSTEALRTLEKFVSERSNGIMLVGDEISNCCYSFFMDEGNTQALRLEALKCIGYVLSTKSSHEVMNILNNVVAYHLRDMQSVDAMLLQQKIEEIKFQISIFTCLFCSLTCKESSRSQEPPIVIIFRQVFPVFQHFLEVGQLPSAVGDKVCDAVRSAVSNFPAERLSEMLPLVCRLLSTALFTNPVAGCALAKTTVLILFFSVFGHNPSTTPQLCAYIQQWFDSFARSLPSQWIEEWLSLIYQIMKKNYKMLRANGEESLPSISNAILIAGQTLADSREPCVVRLASQVLAVIASQCISYGDEAPRLILARHGPELIKTTFARIQIELIRATVESLAEVLFFFAKEFSLETRNVLSELENGDSPLVAAMFREVGNLRNFKQMTLRLNMASRKDVRS</sequence>
<keyword evidence="4" id="KW-0539">Nucleus</keyword>
<dbReference type="EMBL" id="JAVFWL010000003">
    <property type="protein sequence ID" value="KAK6742485.1"/>
    <property type="molecule type" value="Genomic_DNA"/>
</dbReference>
<protein>
    <recommendedName>
        <fullName evidence="5">Exportin-1/Importin-beta-like domain-containing protein</fullName>
    </recommendedName>
</protein>
<dbReference type="InterPro" id="IPR013598">
    <property type="entry name" value="Exportin-1/Importin-b-like"/>
</dbReference>
<evidence type="ECO:0000256" key="1">
    <source>
        <dbReference type="ARBA" id="ARBA00004123"/>
    </source>
</evidence>
<dbReference type="InterPro" id="IPR051345">
    <property type="entry name" value="Importin_beta-like_NTR"/>
</dbReference>
<gene>
    <name evidence="6" type="primary">Necator_chrIII.g10775</name>
    <name evidence="6" type="ORF">RB195_010010</name>
</gene>
<keyword evidence="7" id="KW-1185">Reference proteome</keyword>
<name>A0ABR1CYD6_NECAM</name>
<dbReference type="Pfam" id="PF08389">
    <property type="entry name" value="Xpo1"/>
    <property type="match status" value="1"/>
</dbReference>
<evidence type="ECO:0000256" key="2">
    <source>
        <dbReference type="ARBA" id="ARBA00007991"/>
    </source>
</evidence>
<feature type="domain" description="Exportin-1/Importin-beta-like" evidence="5">
    <location>
        <begin position="108"/>
        <end position="231"/>
    </location>
</feature>
<evidence type="ECO:0000256" key="3">
    <source>
        <dbReference type="ARBA" id="ARBA00022448"/>
    </source>
</evidence>
<dbReference type="SUPFAM" id="SSF48371">
    <property type="entry name" value="ARM repeat"/>
    <property type="match status" value="1"/>
</dbReference>
<dbReference type="Gene3D" id="1.25.10.10">
    <property type="entry name" value="Leucine-rich Repeat Variant"/>
    <property type="match status" value="1"/>
</dbReference>
<dbReference type="PANTHER" id="PTHR12363">
    <property type="entry name" value="TRANSPORTIN 3 AND IMPORTIN 13"/>
    <property type="match status" value="1"/>
</dbReference>
<dbReference type="InterPro" id="IPR011989">
    <property type="entry name" value="ARM-like"/>
</dbReference>
<evidence type="ECO:0000259" key="5">
    <source>
        <dbReference type="Pfam" id="PF08389"/>
    </source>
</evidence>
<comment type="similarity">
    <text evidence="2">Belongs to the importin beta family.</text>
</comment>
<accession>A0ABR1CYD6</accession>
<organism evidence="6 7">
    <name type="scientific">Necator americanus</name>
    <name type="common">Human hookworm</name>
    <dbReference type="NCBI Taxonomy" id="51031"/>
    <lineage>
        <taxon>Eukaryota</taxon>
        <taxon>Metazoa</taxon>
        <taxon>Ecdysozoa</taxon>
        <taxon>Nematoda</taxon>
        <taxon>Chromadorea</taxon>
        <taxon>Rhabditida</taxon>
        <taxon>Rhabditina</taxon>
        <taxon>Rhabditomorpha</taxon>
        <taxon>Strongyloidea</taxon>
        <taxon>Ancylostomatidae</taxon>
        <taxon>Bunostominae</taxon>
        <taxon>Necator</taxon>
    </lineage>
</organism>
<dbReference type="Proteomes" id="UP001303046">
    <property type="component" value="Unassembled WGS sequence"/>
</dbReference>
<dbReference type="InterPro" id="IPR016024">
    <property type="entry name" value="ARM-type_fold"/>
</dbReference>
<proteinExistence type="inferred from homology"/>
<reference evidence="6 7" key="1">
    <citation type="submission" date="2023-08" db="EMBL/GenBank/DDBJ databases">
        <title>A Necator americanus chromosomal reference genome.</title>
        <authorList>
            <person name="Ilik V."/>
            <person name="Petrzelkova K.J."/>
            <person name="Pardy F."/>
            <person name="Fuh T."/>
            <person name="Niatou-Singa F.S."/>
            <person name="Gouil Q."/>
            <person name="Baker L."/>
            <person name="Ritchie M.E."/>
            <person name="Jex A.R."/>
            <person name="Gazzola D."/>
            <person name="Li H."/>
            <person name="Toshio Fujiwara R."/>
            <person name="Zhan B."/>
            <person name="Aroian R.V."/>
            <person name="Pafco B."/>
            <person name="Schwarz E.M."/>
        </authorList>
    </citation>
    <scope>NUCLEOTIDE SEQUENCE [LARGE SCALE GENOMIC DNA]</scope>
    <source>
        <strain evidence="6 7">Aroian</strain>
        <tissue evidence="6">Whole animal</tissue>
    </source>
</reference>
<evidence type="ECO:0000256" key="4">
    <source>
        <dbReference type="ARBA" id="ARBA00023242"/>
    </source>
</evidence>
<comment type="subcellular location">
    <subcellularLocation>
        <location evidence="1">Nucleus</location>
    </subcellularLocation>
</comment>
<dbReference type="PANTHER" id="PTHR12363:SF33">
    <property type="entry name" value="IMPORTIN-13"/>
    <property type="match status" value="1"/>
</dbReference>
<comment type="caution">
    <text evidence="6">The sequence shown here is derived from an EMBL/GenBank/DDBJ whole genome shotgun (WGS) entry which is preliminary data.</text>
</comment>
<evidence type="ECO:0000313" key="6">
    <source>
        <dbReference type="EMBL" id="KAK6742485.1"/>
    </source>
</evidence>